<proteinExistence type="predicted"/>
<dbReference type="HOGENOM" id="CLU_067299_0_0_11"/>
<accession>A0A075UT75</accession>
<sequence>MKVDRLSQPGDGLVNEDLALSGRYHALVIDGATAEPGAETGCVHDVRWLVARLGTALDRILVERPAEDLRAVLRAAIESVRDAHSGTCDLGNPCGPTATVAILRERDGFADYLVLSDSAVVLERLDGTVEAVIDDRIDRLLHLSWQEVRPLRNAPGGFWVAGSDPAAADQARTGTVELSRLRRAALLTDGAYRLVERYGWTWQQLLDVAELDGPAAVVHETRRAELRTAPGHFAGKHHDDATVAFCRFETTAAPLTRPTHEVTK</sequence>
<evidence type="ECO:0000313" key="3">
    <source>
        <dbReference type="Proteomes" id="UP000028492"/>
    </source>
</evidence>
<reference evidence="2 3" key="1">
    <citation type="journal article" date="2014" name="J. Biotechnol.">
        <title>Complete genome sequence of the actinobacterium Amycolatopsis japonica MG417-CF17(T) (=DSM 44213T) producing (S,S)-N,N'-ethylenediaminedisuccinic acid.</title>
        <authorList>
            <person name="Stegmann E."/>
            <person name="Albersmeier A."/>
            <person name="Spohn M."/>
            <person name="Gert H."/>
            <person name="Weber T."/>
            <person name="Wohlleben W."/>
            <person name="Kalinowski J."/>
            <person name="Ruckert C."/>
        </authorList>
    </citation>
    <scope>NUCLEOTIDE SEQUENCE [LARGE SCALE GENOMIC DNA]</scope>
    <source>
        <strain evidence="3">MG417-CF17 (DSM 44213)</strain>
    </source>
</reference>
<keyword evidence="3" id="KW-1185">Reference proteome</keyword>
<dbReference type="Proteomes" id="UP000028492">
    <property type="component" value="Chromosome"/>
</dbReference>
<dbReference type="AlphaFoldDB" id="A0A075UT75"/>
<dbReference type="KEGG" id="aja:AJAP_22710"/>
<dbReference type="eggNOG" id="COG0631">
    <property type="taxonomic scope" value="Bacteria"/>
</dbReference>
<dbReference type="RefSeq" id="WP_038514986.1">
    <property type="nucleotide sequence ID" value="NZ_CP008953.1"/>
</dbReference>
<name>A0A075UT75_9PSEU</name>
<dbReference type="InterPro" id="IPR001932">
    <property type="entry name" value="PPM-type_phosphatase-like_dom"/>
</dbReference>
<dbReference type="EMBL" id="CP008953">
    <property type="protein sequence ID" value="AIG77397.1"/>
    <property type="molecule type" value="Genomic_DNA"/>
</dbReference>
<dbReference type="STRING" id="208439.AJAP_22710"/>
<evidence type="ECO:0000313" key="2">
    <source>
        <dbReference type="EMBL" id="AIG77397.1"/>
    </source>
</evidence>
<dbReference type="SUPFAM" id="SSF81606">
    <property type="entry name" value="PP2C-like"/>
    <property type="match status" value="1"/>
</dbReference>
<dbReference type="Pfam" id="PF13672">
    <property type="entry name" value="PP2C_2"/>
    <property type="match status" value="1"/>
</dbReference>
<organism evidence="2 3">
    <name type="scientific">Amycolatopsis japonica</name>
    <dbReference type="NCBI Taxonomy" id="208439"/>
    <lineage>
        <taxon>Bacteria</taxon>
        <taxon>Bacillati</taxon>
        <taxon>Actinomycetota</taxon>
        <taxon>Actinomycetes</taxon>
        <taxon>Pseudonocardiales</taxon>
        <taxon>Pseudonocardiaceae</taxon>
        <taxon>Amycolatopsis</taxon>
        <taxon>Amycolatopsis japonica group</taxon>
    </lineage>
</organism>
<dbReference type="InterPro" id="IPR036457">
    <property type="entry name" value="PPM-type-like_dom_sf"/>
</dbReference>
<evidence type="ECO:0000259" key="1">
    <source>
        <dbReference type="Pfam" id="PF13672"/>
    </source>
</evidence>
<gene>
    <name evidence="2" type="ORF">AJAP_22710</name>
</gene>
<protein>
    <recommendedName>
        <fullName evidence="1">PPM-type phosphatase domain-containing protein</fullName>
    </recommendedName>
</protein>
<feature type="domain" description="PPM-type phosphatase" evidence="1">
    <location>
        <begin position="14"/>
        <end position="200"/>
    </location>
</feature>